<evidence type="ECO:0000313" key="2">
    <source>
        <dbReference type="Proteomes" id="UP000593573"/>
    </source>
</evidence>
<comment type="caution">
    <text evidence="1">The sequence shown here is derived from an EMBL/GenBank/DDBJ whole genome shotgun (WGS) entry which is preliminary data.</text>
</comment>
<keyword evidence="2" id="KW-1185">Reference proteome</keyword>
<dbReference type="OrthoDB" id="1001832at2759"/>
<evidence type="ECO:0000313" key="1">
    <source>
        <dbReference type="EMBL" id="MBA0652994.1"/>
    </source>
</evidence>
<name>A0A7J8URY8_9ROSI</name>
<gene>
    <name evidence="1" type="ORF">Goklo_020205</name>
</gene>
<dbReference type="PANTHER" id="PTHR33710:SF77">
    <property type="entry name" value="DNASE I-LIKE SUPERFAMILY PROTEIN"/>
    <property type="match status" value="1"/>
</dbReference>
<protein>
    <submittedName>
        <fullName evidence="1">Uncharacterized protein</fullName>
    </submittedName>
</protein>
<dbReference type="PANTHER" id="PTHR33710">
    <property type="entry name" value="BNAC02G09200D PROTEIN"/>
    <property type="match status" value="1"/>
</dbReference>
<dbReference type="Proteomes" id="UP000593573">
    <property type="component" value="Unassembled WGS sequence"/>
</dbReference>
<accession>A0A7J8URY8</accession>
<organism evidence="1 2">
    <name type="scientific">Gossypium klotzschianum</name>
    <dbReference type="NCBI Taxonomy" id="34286"/>
    <lineage>
        <taxon>Eukaryota</taxon>
        <taxon>Viridiplantae</taxon>
        <taxon>Streptophyta</taxon>
        <taxon>Embryophyta</taxon>
        <taxon>Tracheophyta</taxon>
        <taxon>Spermatophyta</taxon>
        <taxon>Magnoliopsida</taxon>
        <taxon>eudicotyledons</taxon>
        <taxon>Gunneridae</taxon>
        <taxon>Pentapetalae</taxon>
        <taxon>rosids</taxon>
        <taxon>malvids</taxon>
        <taxon>Malvales</taxon>
        <taxon>Malvaceae</taxon>
        <taxon>Malvoideae</taxon>
        <taxon>Gossypium</taxon>
    </lineage>
</organism>
<dbReference type="EMBL" id="JABFAB010000007">
    <property type="protein sequence ID" value="MBA0652994.1"/>
    <property type="molecule type" value="Genomic_DNA"/>
</dbReference>
<sequence length="211" mass="23901">MISTRNETVMKGRKGEIYSIRKVLEATDGEVGVKGEGVNKNFGLKSIGRMLKPNNGGVGFVLKKNASGSGMGALLDCVEDSFNKRKPPDGKSGYNRQLILDLLSTVEGIVGCYGYRFTWSRGRLSHRLDRALGNYSFDMFVLDCLIQNLYRLKSGHHLILVSLKPQRVEGTRPFRCLDNWMLHSEFRMLVSNNWNSEDSMVNMLEQFWVKV</sequence>
<proteinExistence type="predicted"/>
<dbReference type="AlphaFoldDB" id="A0A7J8URY8"/>
<reference evidence="1 2" key="1">
    <citation type="journal article" date="2019" name="Genome Biol. Evol.">
        <title>Insights into the evolution of the New World diploid cottons (Gossypium, subgenus Houzingenia) based on genome sequencing.</title>
        <authorList>
            <person name="Grover C.E."/>
            <person name="Arick M.A. 2nd"/>
            <person name="Thrash A."/>
            <person name="Conover J.L."/>
            <person name="Sanders W.S."/>
            <person name="Peterson D.G."/>
            <person name="Frelichowski J.E."/>
            <person name="Scheffler J.A."/>
            <person name="Scheffler B.E."/>
            <person name="Wendel J.F."/>
        </authorList>
    </citation>
    <scope>NUCLEOTIDE SEQUENCE [LARGE SCALE GENOMIC DNA]</scope>
    <source>
        <strain evidence="1">57</strain>
        <tissue evidence="1">Leaf</tissue>
    </source>
</reference>